<feature type="transmembrane region" description="Helical" evidence="11">
    <location>
        <begin position="26"/>
        <end position="51"/>
    </location>
</feature>
<evidence type="ECO:0000313" key="14">
    <source>
        <dbReference type="Proteomes" id="UP000265000"/>
    </source>
</evidence>
<evidence type="ECO:0000256" key="8">
    <source>
        <dbReference type="ARBA" id="ARBA00023170"/>
    </source>
</evidence>
<keyword evidence="9 11" id="KW-0325">Glycoprotein</keyword>
<dbReference type="SMART" id="SM01381">
    <property type="entry name" value="7TM_GPCR_Srsx"/>
    <property type="match status" value="1"/>
</dbReference>
<dbReference type="PRINTS" id="PR00424">
    <property type="entry name" value="ADENOSINER"/>
</dbReference>
<dbReference type="PROSITE" id="PS50262">
    <property type="entry name" value="G_PROTEIN_RECEP_F1_2"/>
    <property type="match status" value="1"/>
</dbReference>
<feature type="transmembrane region" description="Helical" evidence="11">
    <location>
        <begin position="240"/>
        <end position="265"/>
    </location>
</feature>
<dbReference type="PANTHER" id="PTHR24246">
    <property type="entry name" value="OLFACTORY RECEPTOR AND ADENOSINE RECEPTOR"/>
    <property type="match status" value="1"/>
</dbReference>
<dbReference type="GO" id="GO:0045202">
    <property type="term" value="C:synapse"/>
    <property type="evidence" value="ECO:0007669"/>
    <property type="project" value="TreeGrafter"/>
</dbReference>
<keyword evidence="5 11" id="KW-0297">G-protein coupled receptor</keyword>
<keyword evidence="4 11" id="KW-1133">Transmembrane helix</keyword>
<evidence type="ECO:0000256" key="2">
    <source>
        <dbReference type="ARBA" id="ARBA00022475"/>
    </source>
</evidence>
<comment type="subcellular location">
    <subcellularLocation>
        <location evidence="1 11">Cell membrane</location>
        <topology evidence="1 11">Multi-pass membrane protein</topology>
    </subcellularLocation>
</comment>
<dbReference type="AlphaFoldDB" id="A0A3Q2PEZ5"/>
<keyword evidence="7 11" id="KW-1015">Disulfide bond</keyword>
<evidence type="ECO:0000256" key="9">
    <source>
        <dbReference type="ARBA" id="ARBA00023180"/>
    </source>
</evidence>
<evidence type="ECO:0000256" key="3">
    <source>
        <dbReference type="ARBA" id="ARBA00022692"/>
    </source>
</evidence>
<dbReference type="Proteomes" id="UP000265000">
    <property type="component" value="Unplaced"/>
</dbReference>
<dbReference type="GO" id="GO:0001609">
    <property type="term" value="F:G protein-coupled adenosine receptor activity"/>
    <property type="evidence" value="ECO:0007669"/>
    <property type="project" value="UniProtKB-UniRule"/>
</dbReference>
<evidence type="ECO:0000259" key="12">
    <source>
        <dbReference type="PROSITE" id="PS50262"/>
    </source>
</evidence>
<feature type="domain" description="G-protein coupled receptors family 1 profile" evidence="12">
    <location>
        <begin position="42"/>
        <end position="296"/>
    </location>
</feature>
<proteinExistence type="inferred from homology"/>
<dbReference type="InterPro" id="IPR001634">
    <property type="entry name" value="Adenosn_rcpt"/>
</dbReference>
<evidence type="ECO:0000256" key="5">
    <source>
        <dbReference type="ARBA" id="ARBA00023040"/>
    </source>
</evidence>
<dbReference type="SUPFAM" id="SSF81321">
    <property type="entry name" value="Family A G protein-coupled receptor-like"/>
    <property type="match status" value="1"/>
</dbReference>
<sequence length="335" mass="37818">MFPLTPPSSHPHPNHTITLTMNTGEVIYTSLEVLIAISCCLGNMLVVLALWKTKSIQQPTFCLIMSLAVADFMVGFVAIPLAVLVDGRLETSFHTCLFISCVVILLTLVSVLCLMAIAVDRYLRVYTPLRYKRIVTWRHAYSVAATCWLAAVPLSFTPMLGWHQDPPDSVNSTFVCQFVGVIPMSYLVYFSFFLCNLTPLLVMTLLYGYVFCYIRGNLKDKPGNGAQNQSQKYLQKEKQLASSLSLVLALFALSWLPIHIMNVIVYFKRPAIVPNEAFYVGILLSHANSAVNPVVYAFKMRKIKTAYVKIWRQFVLCAAENQDHSESGQNQRKWW</sequence>
<dbReference type="PROSITE" id="PS00237">
    <property type="entry name" value="G_PROTEIN_RECEP_F1_1"/>
    <property type="match status" value="1"/>
</dbReference>
<accession>A0A3Q2PEZ5</accession>
<evidence type="ECO:0000256" key="1">
    <source>
        <dbReference type="ARBA" id="ARBA00004651"/>
    </source>
</evidence>
<reference evidence="13" key="2">
    <citation type="submission" date="2025-09" db="UniProtKB">
        <authorList>
            <consortium name="Ensembl"/>
        </authorList>
    </citation>
    <scope>IDENTIFICATION</scope>
</reference>
<feature type="transmembrane region" description="Helical" evidence="11">
    <location>
        <begin position="140"/>
        <end position="162"/>
    </location>
</feature>
<keyword evidence="10 11" id="KW-0807">Transducer</keyword>
<name>A0A3Q2PEZ5_FUNHE</name>
<dbReference type="Pfam" id="PF00001">
    <property type="entry name" value="7tm_1"/>
    <property type="match status" value="1"/>
</dbReference>
<feature type="transmembrane region" description="Helical" evidence="11">
    <location>
        <begin position="97"/>
        <end position="119"/>
    </location>
</feature>
<dbReference type="Ensembl" id="ENSFHET00000018475.1">
    <property type="protein sequence ID" value="ENSFHEP00000011466.1"/>
    <property type="gene ID" value="ENSFHEG00000000285.1"/>
</dbReference>
<protein>
    <recommendedName>
        <fullName evidence="12">G-protein coupled receptors family 1 profile domain-containing protein</fullName>
    </recommendedName>
</protein>
<evidence type="ECO:0000256" key="7">
    <source>
        <dbReference type="ARBA" id="ARBA00023157"/>
    </source>
</evidence>
<evidence type="ECO:0000256" key="10">
    <source>
        <dbReference type="ARBA" id="ARBA00023224"/>
    </source>
</evidence>
<comment type="similarity">
    <text evidence="11">Belongs to the G-protein coupled receptor 1 family.</text>
</comment>
<feature type="transmembrane region" description="Helical" evidence="11">
    <location>
        <begin position="277"/>
        <end position="298"/>
    </location>
</feature>
<evidence type="ECO:0000313" key="13">
    <source>
        <dbReference type="Ensembl" id="ENSFHEP00000011466.1"/>
    </source>
</evidence>
<reference evidence="13" key="1">
    <citation type="submission" date="2025-08" db="UniProtKB">
        <authorList>
            <consortium name="Ensembl"/>
        </authorList>
    </citation>
    <scope>IDENTIFICATION</scope>
</reference>
<keyword evidence="14" id="KW-1185">Reference proteome</keyword>
<keyword evidence="6 11" id="KW-0472">Membrane</keyword>
<organism evidence="13 14">
    <name type="scientific">Fundulus heteroclitus</name>
    <name type="common">Killifish</name>
    <name type="synonym">Mummichog</name>
    <dbReference type="NCBI Taxonomy" id="8078"/>
    <lineage>
        <taxon>Eukaryota</taxon>
        <taxon>Metazoa</taxon>
        <taxon>Chordata</taxon>
        <taxon>Craniata</taxon>
        <taxon>Vertebrata</taxon>
        <taxon>Euteleostomi</taxon>
        <taxon>Actinopterygii</taxon>
        <taxon>Neopterygii</taxon>
        <taxon>Teleostei</taxon>
        <taxon>Neoteleostei</taxon>
        <taxon>Acanthomorphata</taxon>
        <taxon>Ovalentaria</taxon>
        <taxon>Atherinomorphae</taxon>
        <taxon>Cyprinodontiformes</taxon>
        <taxon>Fundulidae</taxon>
        <taxon>Fundulus</taxon>
    </lineage>
</organism>
<dbReference type="CDD" id="cd14968">
    <property type="entry name" value="7tmA_Adenosine_R"/>
    <property type="match status" value="1"/>
</dbReference>
<keyword evidence="3 11" id="KW-0812">Transmembrane</keyword>
<evidence type="ECO:0000256" key="4">
    <source>
        <dbReference type="ARBA" id="ARBA00022989"/>
    </source>
</evidence>
<evidence type="ECO:0000256" key="6">
    <source>
        <dbReference type="ARBA" id="ARBA00023136"/>
    </source>
</evidence>
<dbReference type="PANTHER" id="PTHR24246:SF54">
    <property type="entry name" value="ADENOSINE RECEPTOR A1-RELATED"/>
    <property type="match status" value="1"/>
</dbReference>
<dbReference type="GO" id="GO:0030425">
    <property type="term" value="C:dendrite"/>
    <property type="evidence" value="ECO:0007669"/>
    <property type="project" value="TreeGrafter"/>
</dbReference>
<dbReference type="PRINTS" id="PR00237">
    <property type="entry name" value="GPCRRHODOPSN"/>
</dbReference>
<dbReference type="InterPro" id="IPR017452">
    <property type="entry name" value="GPCR_Rhodpsn_7TM"/>
</dbReference>
<dbReference type="GO" id="GO:0005886">
    <property type="term" value="C:plasma membrane"/>
    <property type="evidence" value="ECO:0007669"/>
    <property type="project" value="UniProtKB-SubCell"/>
</dbReference>
<dbReference type="InterPro" id="IPR000276">
    <property type="entry name" value="GPCR_Rhodpsn"/>
</dbReference>
<dbReference type="Gene3D" id="1.20.1070.10">
    <property type="entry name" value="Rhodopsin 7-helix transmembrane proteins"/>
    <property type="match status" value="1"/>
</dbReference>
<dbReference type="GeneTree" id="ENSGT01030000234555"/>
<feature type="transmembrane region" description="Helical" evidence="11">
    <location>
        <begin position="63"/>
        <end position="85"/>
    </location>
</feature>
<keyword evidence="2 11" id="KW-1003">Cell membrane</keyword>
<feature type="transmembrane region" description="Helical" evidence="11">
    <location>
        <begin position="187"/>
        <end position="212"/>
    </location>
</feature>
<keyword evidence="8 11" id="KW-0675">Receptor</keyword>
<evidence type="ECO:0000256" key="11">
    <source>
        <dbReference type="RuleBase" id="RU201114"/>
    </source>
</evidence>